<dbReference type="InterPro" id="IPR018797">
    <property type="entry name" value="FAM98"/>
</dbReference>
<accession>A0ABN7SB59</accession>
<dbReference type="PANTHER" id="PTHR31353">
    <property type="entry name" value="FAM98"/>
    <property type="match status" value="1"/>
</dbReference>
<sequence>MDDVKKQLTGLGFNFSPSLVENAPPTSEFMATVKSLIEELHKYNKCFEPISQSAQNAEDFAADVSSVLRELECPYDGIYSGPYEQRFVETKNKVCLLTYLASEIQAEKIYGQTKMDVSDNGVLDHAGKEGYQQMKGLIKMLKMQKPPKTITSQQLFTGINKKIDTILKGRLVSDVIGKEMITQELTPMHFIRLKQLNSLLVKEYGNRREMLLTRLRVTLQSFIWAGRGKEKKEDVLALSNQLLSNMSKKPTITVGQCLAAKETILVSTKTSSGDTRINADINKHRMLGKIADRGGRVTEMAPVENETFAQQEAKRNMPKWSSRQAPPPGSDRRGGGRGGNRGGGHRGSNRGGYNGSSYNDPRPQYVSEDKSGGRSFAGREYYNSGGRGGRGGHRGGFRRGNFSS</sequence>
<comment type="similarity">
    <text evidence="1">Belongs to the FAM98 family.</text>
</comment>
<name>A0ABN7SB59_OIKDI</name>
<dbReference type="EMBL" id="OU015569">
    <property type="protein sequence ID" value="CAG5097072.1"/>
    <property type="molecule type" value="Genomic_DNA"/>
</dbReference>
<evidence type="ECO:0000313" key="4">
    <source>
        <dbReference type="Proteomes" id="UP001158576"/>
    </source>
</evidence>
<evidence type="ECO:0000256" key="2">
    <source>
        <dbReference type="SAM" id="MobiDB-lite"/>
    </source>
</evidence>
<dbReference type="Pfam" id="PF10239">
    <property type="entry name" value="DUF2465"/>
    <property type="match status" value="1"/>
</dbReference>
<protein>
    <submittedName>
        <fullName evidence="3">Oidioi.mRNA.OKI2018_I69.XSR.g14920.t1.cds</fullName>
    </submittedName>
</protein>
<keyword evidence="4" id="KW-1185">Reference proteome</keyword>
<feature type="region of interest" description="Disordered" evidence="2">
    <location>
        <begin position="309"/>
        <end position="404"/>
    </location>
</feature>
<organism evidence="3 4">
    <name type="scientific">Oikopleura dioica</name>
    <name type="common">Tunicate</name>
    <dbReference type="NCBI Taxonomy" id="34765"/>
    <lineage>
        <taxon>Eukaryota</taxon>
        <taxon>Metazoa</taxon>
        <taxon>Chordata</taxon>
        <taxon>Tunicata</taxon>
        <taxon>Appendicularia</taxon>
        <taxon>Copelata</taxon>
        <taxon>Oikopleuridae</taxon>
        <taxon>Oikopleura</taxon>
    </lineage>
</organism>
<evidence type="ECO:0000313" key="3">
    <source>
        <dbReference type="EMBL" id="CAG5097072.1"/>
    </source>
</evidence>
<dbReference type="PANTHER" id="PTHR31353:SF1">
    <property type="entry name" value="PROTEIN FAM98B"/>
    <property type="match status" value="1"/>
</dbReference>
<gene>
    <name evidence="3" type="ORF">OKIOD_LOCUS6478</name>
</gene>
<evidence type="ECO:0000256" key="1">
    <source>
        <dbReference type="ARBA" id="ARBA00007218"/>
    </source>
</evidence>
<proteinExistence type="inferred from homology"/>
<dbReference type="Proteomes" id="UP001158576">
    <property type="component" value="Chromosome XSR"/>
</dbReference>
<reference evidence="3 4" key="1">
    <citation type="submission" date="2021-04" db="EMBL/GenBank/DDBJ databases">
        <authorList>
            <person name="Bliznina A."/>
        </authorList>
    </citation>
    <scope>NUCLEOTIDE SEQUENCE [LARGE SCALE GENOMIC DNA]</scope>
</reference>